<feature type="region of interest" description="Disordered" evidence="1">
    <location>
        <begin position="80"/>
        <end position="124"/>
    </location>
</feature>
<sequence>MSARTGEGWQVVNIATGDDETRYAAKGAAEVPGGTVFEEPQIDAWYVQDGKRVLPLDPDARKAVGSKGMTLRAYHARVHDTYGDKPPGSGYDKKGLVGGFGQREEKAREAAAPATHTSAEAHSPADALVPVGASAAVMAAAATGVWLVRRRGTRP</sequence>
<dbReference type="EMBL" id="JAFFZN010000004">
    <property type="protein sequence ID" value="MBO8185149.1"/>
    <property type="molecule type" value="Genomic_DNA"/>
</dbReference>
<accession>A0ABS3WPV2</accession>
<gene>
    <name evidence="2" type="ORF">JW592_06640</name>
</gene>
<protein>
    <submittedName>
        <fullName evidence="2">Uncharacterized protein</fullName>
    </submittedName>
</protein>
<proteinExistence type="predicted"/>
<reference evidence="2 3" key="1">
    <citation type="submission" date="2021-02" db="EMBL/GenBank/DDBJ databases">
        <title>Streptomyces spirodelae sp. nov., isolated from duckweed.</title>
        <authorList>
            <person name="Saimee Y."/>
            <person name="Duangmal K."/>
        </authorList>
    </citation>
    <scope>NUCLEOTIDE SEQUENCE [LARGE SCALE GENOMIC DNA]</scope>
    <source>
        <strain evidence="2 3">DW4-2</strain>
    </source>
</reference>
<evidence type="ECO:0000313" key="2">
    <source>
        <dbReference type="EMBL" id="MBO8185149.1"/>
    </source>
</evidence>
<feature type="compositionally biased region" description="Low complexity" evidence="1">
    <location>
        <begin position="110"/>
        <end position="122"/>
    </location>
</feature>
<organism evidence="2 3">
    <name type="scientific">Streptomyces spirodelae</name>
    <dbReference type="NCBI Taxonomy" id="2812904"/>
    <lineage>
        <taxon>Bacteria</taxon>
        <taxon>Bacillati</taxon>
        <taxon>Actinomycetota</taxon>
        <taxon>Actinomycetes</taxon>
        <taxon>Kitasatosporales</taxon>
        <taxon>Streptomycetaceae</taxon>
        <taxon>Streptomyces</taxon>
    </lineage>
</organism>
<comment type="caution">
    <text evidence="2">The sequence shown here is derived from an EMBL/GenBank/DDBJ whole genome shotgun (WGS) entry which is preliminary data.</text>
</comment>
<evidence type="ECO:0000313" key="3">
    <source>
        <dbReference type="Proteomes" id="UP001518976"/>
    </source>
</evidence>
<dbReference type="RefSeq" id="WP_209263966.1">
    <property type="nucleotide sequence ID" value="NZ_JAFFZN010000004.1"/>
</dbReference>
<keyword evidence="3" id="KW-1185">Reference proteome</keyword>
<name>A0ABS3WPV2_9ACTN</name>
<evidence type="ECO:0000256" key="1">
    <source>
        <dbReference type="SAM" id="MobiDB-lite"/>
    </source>
</evidence>
<dbReference type="Proteomes" id="UP001518976">
    <property type="component" value="Unassembled WGS sequence"/>
</dbReference>